<dbReference type="GO" id="GO:0005506">
    <property type="term" value="F:iron ion binding"/>
    <property type="evidence" value="ECO:0007669"/>
    <property type="project" value="InterPro"/>
</dbReference>
<dbReference type="InterPro" id="IPR017941">
    <property type="entry name" value="Rieske_2Fe-2S"/>
</dbReference>
<dbReference type="Pfam" id="PF00848">
    <property type="entry name" value="Ring_hydroxyl_A"/>
    <property type="match status" value="1"/>
</dbReference>
<feature type="domain" description="Rieske" evidence="7">
    <location>
        <begin position="56"/>
        <end position="163"/>
    </location>
</feature>
<protein>
    <submittedName>
        <fullName evidence="8">Rieske domain protein</fullName>
    </submittedName>
</protein>
<dbReference type="PANTHER" id="PTHR43756">
    <property type="entry name" value="CHOLINE MONOOXYGENASE, CHLOROPLASTIC"/>
    <property type="match status" value="1"/>
</dbReference>
<evidence type="ECO:0000256" key="1">
    <source>
        <dbReference type="ARBA" id="ARBA00001962"/>
    </source>
</evidence>
<evidence type="ECO:0000256" key="2">
    <source>
        <dbReference type="ARBA" id="ARBA00022714"/>
    </source>
</evidence>
<keyword evidence="4" id="KW-0560">Oxidoreductase</keyword>
<dbReference type="PROSITE" id="PS51296">
    <property type="entry name" value="RIESKE"/>
    <property type="match status" value="1"/>
</dbReference>
<evidence type="ECO:0000313" key="8">
    <source>
        <dbReference type="EMBL" id="AEH26489.1"/>
    </source>
</evidence>
<sequence>MTRDEELTIIAQALSLIESNKLHMEGEVRTVPTSRYTSPQRVELERNILFRRFPIIVGFSSQLREPGSFVTHNHTGVPILVTRDEQGGLNAFVNQCRHRGTQLTCQPSGQQLRHLVCPFHAWSYDLRGNLRAVPQAASFPDLDRTQFGLCRLPVAERYGMIFVTPTPGATMDIDTFLGPLVPDLGYFGFDDYVADRLHETKQPFNWKLHMDATLEGYHIPFLHSRTQGGLEFQATGPHVYLRPHARMVLPHKSMIQYKQMPQKFWRLGNRAAVVWMIFPNTTIFCVHGTAQVTSLFPVDAGHCQFSSTMLRQPGAVDERVQKHLDFVHESFWTTMEEDHHVCESIQAAAAGGAMTEYVFGKLEFGISSFHATVDDALDGRYAAPGIDLAPAQPMRLEAYT</sequence>
<dbReference type="Pfam" id="PF00355">
    <property type="entry name" value="Rieske"/>
    <property type="match status" value="1"/>
</dbReference>
<evidence type="ECO:0000256" key="3">
    <source>
        <dbReference type="ARBA" id="ARBA00022723"/>
    </source>
</evidence>
<dbReference type="GO" id="GO:0016491">
    <property type="term" value="F:oxidoreductase activity"/>
    <property type="evidence" value="ECO:0007669"/>
    <property type="project" value="UniProtKB-KW"/>
</dbReference>
<dbReference type="InterPro" id="IPR036922">
    <property type="entry name" value="Rieske_2Fe-2S_sf"/>
</dbReference>
<keyword evidence="3" id="KW-0479">Metal-binding</keyword>
<dbReference type="AlphaFoldDB" id="F8TTH8"/>
<dbReference type="SUPFAM" id="SSF55961">
    <property type="entry name" value="Bet v1-like"/>
    <property type="match status" value="1"/>
</dbReference>
<dbReference type="PANTHER" id="PTHR43756:SF5">
    <property type="entry name" value="CHOLINE MONOOXYGENASE, CHLOROPLASTIC"/>
    <property type="match status" value="1"/>
</dbReference>
<reference evidence="8" key="1">
    <citation type="journal article" date="2011" name="FEMS Microbiol. Ecol.">
        <title>Polyketide synthase pathways identified from a metagenomic library are derived from soil Acidobacteria.</title>
        <authorList>
            <person name="Parsley L.C."/>
            <person name="Linneman J."/>
            <person name="Goode A.M."/>
            <person name="Becklund K."/>
            <person name="George I."/>
            <person name="Goodman R.M."/>
            <person name="Lopanik N.B."/>
            <person name="Liles M.R."/>
        </authorList>
    </citation>
    <scope>NUCLEOTIDE SEQUENCE</scope>
</reference>
<dbReference type="PRINTS" id="PR00090">
    <property type="entry name" value="RNGDIOXGNASE"/>
</dbReference>
<keyword evidence="5" id="KW-0408">Iron</keyword>
<evidence type="ECO:0000256" key="6">
    <source>
        <dbReference type="ARBA" id="ARBA00023014"/>
    </source>
</evidence>
<dbReference type="CDD" id="cd03469">
    <property type="entry name" value="Rieske_RO_Alpha_N"/>
    <property type="match status" value="1"/>
</dbReference>
<dbReference type="EMBL" id="JF342590">
    <property type="protein sequence ID" value="AEH26489.1"/>
    <property type="molecule type" value="Genomic_DNA"/>
</dbReference>
<evidence type="ECO:0000256" key="5">
    <source>
        <dbReference type="ARBA" id="ARBA00023004"/>
    </source>
</evidence>
<proteinExistence type="predicted"/>
<keyword evidence="6" id="KW-0411">Iron-sulfur</keyword>
<dbReference type="Gene3D" id="2.102.10.10">
    <property type="entry name" value="Rieske [2Fe-2S] iron-sulphur domain"/>
    <property type="match status" value="1"/>
</dbReference>
<organism evidence="8">
    <name type="scientific">uncultured Acidobacteria bacterium A3</name>
    <dbReference type="NCBI Taxonomy" id="1036853"/>
    <lineage>
        <taxon>Bacteria</taxon>
        <taxon>Pseudomonadati</taxon>
        <taxon>Acidobacteriota</taxon>
        <taxon>environmental samples</taxon>
    </lineage>
</organism>
<dbReference type="GO" id="GO:0051537">
    <property type="term" value="F:2 iron, 2 sulfur cluster binding"/>
    <property type="evidence" value="ECO:0007669"/>
    <property type="project" value="UniProtKB-KW"/>
</dbReference>
<dbReference type="InterPro" id="IPR001663">
    <property type="entry name" value="Rng_hydr_dOase-A"/>
</dbReference>
<dbReference type="SUPFAM" id="SSF50022">
    <property type="entry name" value="ISP domain"/>
    <property type="match status" value="1"/>
</dbReference>
<comment type="cofactor">
    <cofactor evidence="1">
        <name>Fe cation</name>
        <dbReference type="ChEBI" id="CHEBI:24875"/>
    </cofactor>
</comment>
<keyword evidence="2" id="KW-0001">2Fe-2S</keyword>
<evidence type="ECO:0000259" key="7">
    <source>
        <dbReference type="PROSITE" id="PS51296"/>
    </source>
</evidence>
<dbReference type="InterPro" id="IPR015879">
    <property type="entry name" value="Ring_hydroxy_dOase_asu_C_dom"/>
</dbReference>
<dbReference type="Gene3D" id="3.90.380.10">
    <property type="entry name" value="Naphthalene 1,2-dioxygenase Alpha Subunit, Chain A, domain 1"/>
    <property type="match status" value="1"/>
</dbReference>
<evidence type="ECO:0000256" key="4">
    <source>
        <dbReference type="ARBA" id="ARBA00023002"/>
    </source>
</evidence>
<name>F8TTH8_9BACT</name>
<accession>F8TTH8</accession>